<dbReference type="Pfam" id="PF13579">
    <property type="entry name" value="Glyco_trans_4_4"/>
    <property type="match status" value="1"/>
</dbReference>
<dbReference type="PANTHER" id="PTHR12526:SF510">
    <property type="entry name" value="D-INOSITOL 3-PHOSPHATE GLYCOSYLTRANSFERASE"/>
    <property type="match status" value="1"/>
</dbReference>
<keyword evidence="1 5" id="KW-0328">Glycosyltransferase</keyword>
<organism evidence="5 6">
    <name type="scientific">Moorena producens (strain JHB)</name>
    <dbReference type="NCBI Taxonomy" id="1454205"/>
    <lineage>
        <taxon>Bacteria</taxon>
        <taxon>Bacillati</taxon>
        <taxon>Cyanobacteriota</taxon>
        <taxon>Cyanophyceae</taxon>
        <taxon>Coleofasciculales</taxon>
        <taxon>Coleofasciculaceae</taxon>
        <taxon>Moorena</taxon>
    </lineage>
</organism>
<evidence type="ECO:0000259" key="4">
    <source>
        <dbReference type="Pfam" id="PF13579"/>
    </source>
</evidence>
<dbReference type="InterPro" id="IPR028098">
    <property type="entry name" value="Glyco_trans_4-like_N"/>
</dbReference>
<dbReference type="InterPro" id="IPR001296">
    <property type="entry name" value="Glyco_trans_1"/>
</dbReference>
<dbReference type="PANTHER" id="PTHR12526">
    <property type="entry name" value="GLYCOSYLTRANSFERASE"/>
    <property type="match status" value="1"/>
</dbReference>
<sequence length="439" mass="48148">MNTKNTQHIALISVHGDPAIEIGKEEAGGQNVYVRQVGEALAKQGWQVDMFTRLSSSNQATIVEHTPGCRTIRLTAGPKAFVPRQEIFEYCGEFLTQLLKFQEQSGIHYSIVHTNYWLSAWVGMEWKKRQSLLDAVAHGGNPQDRAASLIQLHTYHSLGAVKYESVETIPKIAATRLEIEKAVLETAERIVATSPQEQEHMRTLVSSKGDIDIIPCGTDIDRFGKINRLEARQKLGLSPENKIIFYVGRFDQRKGIETLVRAVGSSQLRGDANLKLIIGGGSRPGEKDGMERDRIEGIVAELELQTITTFPGRIADELLPAYYAAADVCVVPSHYEPFGLVAIEAMASATPVVASDVGGLQFTVVSEETGLLAPPKDADAFAAAIDRILSDHDWKNQLGLGARARVENMFSWNGVAHQLSQLYESLLEAKSENLATTSA</sequence>
<dbReference type="SUPFAM" id="SSF53756">
    <property type="entry name" value="UDP-Glycosyltransferase/glycogen phosphorylase"/>
    <property type="match status" value="1"/>
</dbReference>
<evidence type="ECO:0000256" key="1">
    <source>
        <dbReference type="ARBA" id="ARBA00022676"/>
    </source>
</evidence>
<protein>
    <submittedName>
        <fullName evidence="5">Glycosyltransferase</fullName>
        <ecNumber evidence="5">2.4.-.-</ecNumber>
    </submittedName>
</protein>
<dbReference type="AlphaFoldDB" id="A0A1D9G7P2"/>
<feature type="domain" description="Glycosyl transferase family 1" evidence="3">
    <location>
        <begin position="229"/>
        <end position="402"/>
    </location>
</feature>
<dbReference type="EMBL" id="CP017708">
    <property type="protein sequence ID" value="AOY83666.1"/>
    <property type="molecule type" value="Genomic_DNA"/>
</dbReference>
<evidence type="ECO:0000259" key="3">
    <source>
        <dbReference type="Pfam" id="PF00534"/>
    </source>
</evidence>
<evidence type="ECO:0000256" key="2">
    <source>
        <dbReference type="ARBA" id="ARBA00022679"/>
    </source>
</evidence>
<proteinExistence type="predicted"/>
<feature type="domain" description="Glycosyltransferase subfamily 4-like N-terminal" evidence="4">
    <location>
        <begin position="28"/>
        <end position="217"/>
    </location>
</feature>
<keyword evidence="2 5" id="KW-0808">Transferase</keyword>
<reference evidence="6" key="1">
    <citation type="submission" date="2016-10" db="EMBL/GenBank/DDBJ databases">
        <title>Comparative genomics uncovers the prolific and rare metabolic potential of the cyanobacterial genus Moorea.</title>
        <authorList>
            <person name="Leao T."/>
            <person name="Castelao G."/>
            <person name="Korobeynikov A."/>
            <person name="Monroe E.A."/>
            <person name="Podell S."/>
            <person name="Glukhov E."/>
            <person name="Allen E."/>
            <person name="Gerwick W.H."/>
            <person name="Gerwick L."/>
        </authorList>
    </citation>
    <scope>NUCLEOTIDE SEQUENCE [LARGE SCALE GENOMIC DNA]</scope>
    <source>
        <strain evidence="6">JHB</strain>
    </source>
</reference>
<name>A0A1D9G7P2_MOOP1</name>
<gene>
    <name evidence="5" type="ORF">BJP36_30880</name>
</gene>
<dbReference type="Gene3D" id="3.40.50.2000">
    <property type="entry name" value="Glycogen Phosphorylase B"/>
    <property type="match status" value="2"/>
</dbReference>
<accession>A0A1D9G7P2</accession>
<dbReference type="GO" id="GO:0016757">
    <property type="term" value="F:glycosyltransferase activity"/>
    <property type="evidence" value="ECO:0007669"/>
    <property type="project" value="UniProtKB-KW"/>
</dbReference>
<dbReference type="EC" id="2.4.-.-" evidence="5"/>
<dbReference type="Pfam" id="PF00534">
    <property type="entry name" value="Glycos_transf_1"/>
    <property type="match status" value="1"/>
</dbReference>
<evidence type="ECO:0000313" key="5">
    <source>
        <dbReference type="EMBL" id="AOY83666.1"/>
    </source>
</evidence>
<evidence type="ECO:0000313" key="6">
    <source>
        <dbReference type="Proteomes" id="UP000176944"/>
    </source>
</evidence>
<dbReference type="Proteomes" id="UP000176944">
    <property type="component" value="Chromosome"/>
</dbReference>